<dbReference type="EMBL" id="BAABGA010000120">
    <property type="protein sequence ID" value="GAA4472484.1"/>
    <property type="molecule type" value="Genomic_DNA"/>
</dbReference>
<name>A0ABP8NSP5_9BACT</name>
<feature type="domain" description="N-acetyltransferase" evidence="1">
    <location>
        <begin position="236"/>
        <end position="342"/>
    </location>
</feature>
<evidence type="ECO:0000313" key="2">
    <source>
        <dbReference type="EMBL" id="GAA4472484.1"/>
    </source>
</evidence>
<proteinExistence type="predicted"/>
<dbReference type="InterPro" id="IPR016181">
    <property type="entry name" value="Acyl_CoA_acyltransferase"/>
</dbReference>
<protein>
    <submittedName>
        <fullName evidence="2">GNAT family N-acetyltransferase</fullName>
    </submittedName>
</protein>
<evidence type="ECO:0000259" key="1">
    <source>
        <dbReference type="Pfam" id="PF00583"/>
    </source>
</evidence>
<comment type="caution">
    <text evidence="2">The sequence shown here is derived from an EMBL/GenBank/DDBJ whole genome shotgun (WGS) entry which is preliminary data.</text>
</comment>
<dbReference type="Gene3D" id="3.40.630.30">
    <property type="match status" value="1"/>
</dbReference>
<sequence>MPTICPQLAPIHDLPAILPNLLQDLSIGRAQIVVDQIRGLLDDGNQDSVLIVTAIDQDSSTNEAASKPLAAAIAILPLQHGESATASNDSATLLHAGWMTEVAASDRAGIIEIIKKQLDETLSQRGVHFVQWACDGFSLTEVAEAWFEGLGFRWVADLEYMTKSLQSAAEKTSRHDIKPPRLRLSPMDWNNESALTMFTDLVEQTYVETLDCPVLLDYRSAEQTIAGYQSNASFAPECWFTVWPTTPMENDDKPIGVAILARHNAKRNNTNPSSESGNDAVSSNEVVELVYMGLIPSVRGQRLGIDLIRSVIATAEGFDASRLILAVDQQNDFASDLYRAFGLQPMLEESVWVKSL</sequence>
<dbReference type="SUPFAM" id="SSF55729">
    <property type="entry name" value="Acyl-CoA N-acyltransferases (Nat)"/>
    <property type="match status" value="1"/>
</dbReference>
<keyword evidence="3" id="KW-1185">Reference proteome</keyword>
<gene>
    <name evidence="2" type="ORF">GCM10023156_69050</name>
</gene>
<accession>A0ABP8NSP5</accession>
<organism evidence="2 3">
    <name type="scientific">Novipirellula rosea</name>
    <dbReference type="NCBI Taxonomy" id="1031540"/>
    <lineage>
        <taxon>Bacteria</taxon>
        <taxon>Pseudomonadati</taxon>
        <taxon>Planctomycetota</taxon>
        <taxon>Planctomycetia</taxon>
        <taxon>Pirellulales</taxon>
        <taxon>Pirellulaceae</taxon>
        <taxon>Novipirellula</taxon>
    </lineage>
</organism>
<dbReference type="Proteomes" id="UP001500840">
    <property type="component" value="Unassembled WGS sequence"/>
</dbReference>
<dbReference type="InterPro" id="IPR000182">
    <property type="entry name" value="GNAT_dom"/>
</dbReference>
<dbReference type="RefSeq" id="WP_345328317.1">
    <property type="nucleotide sequence ID" value="NZ_BAABGA010000120.1"/>
</dbReference>
<dbReference type="Pfam" id="PF00583">
    <property type="entry name" value="Acetyltransf_1"/>
    <property type="match status" value="1"/>
</dbReference>
<dbReference type="CDD" id="cd04301">
    <property type="entry name" value="NAT_SF"/>
    <property type="match status" value="1"/>
</dbReference>
<reference evidence="3" key="1">
    <citation type="journal article" date="2019" name="Int. J. Syst. Evol. Microbiol.">
        <title>The Global Catalogue of Microorganisms (GCM) 10K type strain sequencing project: providing services to taxonomists for standard genome sequencing and annotation.</title>
        <authorList>
            <consortium name="The Broad Institute Genomics Platform"/>
            <consortium name="The Broad Institute Genome Sequencing Center for Infectious Disease"/>
            <person name="Wu L."/>
            <person name="Ma J."/>
        </authorList>
    </citation>
    <scope>NUCLEOTIDE SEQUENCE [LARGE SCALE GENOMIC DNA]</scope>
    <source>
        <strain evidence="3">JCM 17759</strain>
    </source>
</reference>
<evidence type="ECO:0000313" key="3">
    <source>
        <dbReference type="Proteomes" id="UP001500840"/>
    </source>
</evidence>